<proteinExistence type="predicted"/>
<dbReference type="EMBL" id="JBHUII010000013">
    <property type="protein sequence ID" value="MFD2207760.1"/>
    <property type="molecule type" value="Genomic_DNA"/>
</dbReference>
<evidence type="ECO:0000313" key="3">
    <source>
        <dbReference type="Proteomes" id="UP001597294"/>
    </source>
</evidence>
<keyword evidence="1" id="KW-0732">Signal</keyword>
<comment type="caution">
    <text evidence="2">The sequence shown here is derived from an EMBL/GenBank/DDBJ whole genome shotgun (WGS) entry which is preliminary data.</text>
</comment>
<evidence type="ECO:0000313" key="2">
    <source>
        <dbReference type="EMBL" id="MFD2207760.1"/>
    </source>
</evidence>
<gene>
    <name evidence="2" type="ORF">ACFSKO_19270</name>
</gene>
<keyword evidence="3" id="KW-1185">Reference proteome</keyword>
<protein>
    <recommendedName>
        <fullName evidence="4">DUF4142 domain-containing protein</fullName>
    </recommendedName>
</protein>
<sequence>MIVRSFILLLVAFTLAACTQTNHRGSLSKYEKSVEFVENIITDSFIKKGLQEALAEYKEENTTASQPLSDKALDEINILLTREMLNKRVRLISKIAILITAEFTDDEIITLHSMKDFNALKTAQQKIISNPGDHNLFSKLTQTEIEAITDIKNAKNLTL</sequence>
<accession>A0ABW5BS71</accession>
<dbReference type="RefSeq" id="WP_380254727.1">
    <property type="nucleotide sequence ID" value="NZ_JBHUII010000013.1"/>
</dbReference>
<feature type="chain" id="PRO_5046636990" description="DUF4142 domain-containing protein" evidence="1">
    <location>
        <begin position="17"/>
        <end position="159"/>
    </location>
</feature>
<feature type="signal peptide" evidence="1">
    <location>
        <begin position="1"/>
        <end position="16"/>
    </location>
</feature>
<dbReference type="PROSITE" id="PS51257">
    <property type="entry name" value="PROKAR_LIPOPROTEIN"/>
    <property type="match status" value="1"/>
</dbReference>
<name>A0ABW5BS71_9PROT</name>
<evidence type="ECO:0008006" key="4">
    <source>
        <dbReference type="Google" id="ProtNLM"/>
    </source>
</evidence>
<evidence type="ECO:0000256" key="1">
    <source>
        <dbReference type="SAM" id="SignalP"/>
    </source>
</evidence>
<dbReference type="Proteomes" id="UP001597294">
    <property type="component" value="Unassembled WGS sequence"/>
</dbReference>
<organism evidence="2 3">
    <name type="scientific">Kiloniella antarctica</name>
    <dbReference type="NCBI Taxonomy" id="1550907"/>
    <lineage>
        <taxon>Bacteria</taxon>
        <taxon>Pseudomonadati</taxon>
        <taxon>Pseudomonadota</taxon>
        <taxon>Alphaproteobacteria</taxon>
        <taxon>Rhodospirillales</taxon>
        <taxon>Kiloniellaceae</taxon>
        <taxon>Kiloniella</taxon>
    </lineage>
</organism>
<reference evidence="3" key="1">
    <citation type="journal article" date="2019" name="Int. J. Syst. Evol. Microbiol.">
        <title>The Global Catalogue of Microorganisms (GCM) 10K type strain sequencing project: providing services to taxonomists for standard genome sequencing and annotation.</title>
        <authorList>
            <consortium name="The Broad Institute Genomics Platform"/>
            <consortium name="The Broad Institute Genome Sequencing Center for Infectious Disease"/>
            <person name="Wu L."/>
            <person name="Ma J."/>
        </authorList>
    </citation>
    <scope>NUCLEOTIDE SEQUENCE [LARGE SCALE GENOMIC DNA]</scope>
    <source>
        <strain evidence="3">CGMCC 4.7192</strain>
    </source>
</reference>